<comment type="subcellular location">
    <subcellularLocation>
        <location evidence="1">Cell inner membrane</location>
        <topology evidence="1">Single-pass membrane protein</topology>
    </subcellularLocation>
</comment>
<dbReference type="EMBL" id="CM000832">
    <property type="protein sequence ID" value="EET08763.1"/>
    <property type="molecule type" value="Genomic_DNA"/>
</dbReference>
<evidence type="ECO:0000313" key="11">
    <source>
        <dbReference type="EMBL" id="EET08763.1"/>
    </source>
</evidence>
<name>A0A0E1W6H5_BURPE</name>
<keyword evidence="6" id="KW-1133">Transmembrane helix</keyword>
<evidence type="ECO:0000256" key="2">
    <source>
        <dbReference type="ARBA" id="ARBA00010423"/>
    </source>
</evidence>
<evidence type="ECO:0000256" key="8">
    <source>
        <dbReference type="SAM" id="Coils"/>
    </source>
</evidence>
<keyword evidence="4" id="KW-0997">Cell inner membrane</keyword>
<accession>A0A0E1W6H5</accession>
<dbReference type="PANTHER" id="PTHR35893">
    <property type="entry name" value="INNER MEMBRANE PROTEIN-RELATED"/>
    <property type="match status" value="1"/>
</dbReference>
<dbReference type="Pfam" id="PF05957">
    <property type="entry name" value="DUF883"/>
    <property type="match status" value="1"/>
</dbReference>
<dbReference type="InterPro" id="IPR043604">
    <property type="entry name" value="DUF883_N"/>
</dbReference>
<evidence type="ECO:0000259" key="9">
    <source>
        <dbReference type="Pfam" id="PF05957"/>
    </source>
</evidence>
<dbReference type="HOGENOM" id="CLU_132623_0_2_4"/>
<evidence type="ECO:0000259" key="10">
    <source>
        <dbReference type="Pfam" id="PF19029"/>
    </source>
</evidence>
<keyword evidence="3" id="KW-1003">Cell membrane</keyword>
<keyword evidence="5" id="KW-0812">Transmembrane</keyword>
<comment type="similarity">
    <text evidence="2">Belongs to the ElaB/YgaM/YqjD family.</text>
</comment>
<dbReference type="GO" id="GO:0005886">
    <property type="term" value="C:plasma membrane"/>
    <property type="evidence" value="ECO:0007669"/>
    <property type="project" value="UniProtKB-SubCell"/>
</dbReference>
<dbReference type="Pfam" id="PF19029">
    <property type="entry name" value="DUF883_C"/>
    <property type="match status" value="1"/>
</dbReference>
<gene>
    <name evidence="11" type="ORF">BURPS1710A_3717</name>
</gene>
<evidence type="ECO:0000256" key="7">
    <source>
        <dbReference type="ARBA" id="ARBA00023136"/>
    </source>
</evidence>
<feature type="domain" description="DUF883" evidence="9">
    <location>
        <begin position="46"/>
        <end position="97"/>
    </location>
</feature>
<sequence length="139" mass="15336">MLFKRDLAPPARRARAPARRHGFRYDVRSTTRFGKKGVAMSEVNKEKLMSDIKTVLADAEDLLKQAASSTGDRATELREKALARLKQAKEKATDVQVVVVEKGKKAARATDDYVHEHPWTSIGIAAGVGVLIGLLINRK</sequence>
<evidence type="ECO:0000256" key="5">
    <source>
        <dbReference type="ARBA" id="ARBA00022692"/>
    </source>
</evidence>
<evidence type="ECO:0000256" key="6">
    <source>
        <dbReference type="ARBA" id="ARBA00022989"/>
    </source>
</evidence>
<protein>
    <recommendedName>
        <fullName evidence="12">Transmembrane protein</fullName>
    </recommendedName>
</protein>
<dbReference type="InterPro" id="IPR010279">
    <property type="entry name" value="YqjD/ElaB"/>
</dbReference>
<dbReference type="PANTHER" id="PTHR35893:SF3">
    <property type="entry name" value="INNER MEMBRANE PROTEIN"/>
    <property type="match status" value="1"/>
</dbReference>
<evidence type="ECO:0000256" key="1">
    <source>
        <dbReference type="ARBA" id="ARBA00004377"/>
    </source>
</evidence>
<feature type="domain" description="DUF883" evidence="10">
    <location>
        <begin position="110"/>
        <end position="139"/>
    </location>
</feature>
<keyword evidence="7" id="KW-0472">Membrane</keyword>
<dbReference type="GO" id="GO:0043022">
    <property type="term" value="F:ribosome binding"/>
    <property type="evidence" value="ECO:0007669"/>
    <property type="project" value="InterPro"/>
</dbReference>
<evidence type="ECO:0008006" key="12">
    <source>
        <dbReference type="Google" id="ProtNLM"/>
    </source>
</evidence>
<evidence type="ECO:0000256" key="3">
    <source>
        <dbReference type="ARBA" id="ARBA00022475"/>
    </source>
</evidence>
<keyword evidence="8" id="KW-0175">Coiled coil</keyword>
<dbReference type="AlphaFoldDB" id="A0A0E1W6H5"/>
<dbReference type="Proteomes" id="UP000001812">
    <property type="component" value="Chromosome I"/>
</dbReference>
<feature type="coiled-coil region" evidence="8">
    <location>
        <begin position="45"/>
        <end position="91"/>
    </location>
</feature>
<reference evidence="11" key="1">
    <citation type="submission" date="2009-05" db="EMBL/GenBank/DDBJ databases">
        <authorList>
            <person name="Harkins D.M."/>
            <person name="DeShazer D."/>
            <person name="Woods D.E."/>
            <person name="Brinkac L.M."/>
            <person name="Brown K.A."/>
            <person name="Hung G.C."/>
            <person name="Tuanyok A."/>
            <person name="Zhang B."/>
            <person name="Nierman W.C."/>
        </authorList>
    </citation>
    <scope>NUCLEOTIDE SEQUENCE [LARGE SCALE GENOMIC DNA]</scope>
    <source>
        <strain evidence="11">1710a</strain>
    </source>
</reference>
<evidence type="ECO:0000256" key="4">
    <source>
        <dbReference type="ARBA" id="ARBA00022519"/>
    </source>
</evidence>
<proteinExistence type="inferred from homology"/>
<organism evidence="11">
    <name type="scientific">Burkholderia pseudomallei 1710a</name>
    <dbReference type="NCBI Taxonomy" id="320371"/>
    <lineage>
        <taxon>Bacteria</taxon>
        <taxon>Pseudomonadati</taxon>
        <taxon>Pseudomonadota</taxon>
        <taxon>Betaproteobacteria</taxon>
        <taxon>Burkholderiales</taxon>
        <taxon>Burkholderiaceae</taxon>
        <taxon>Burkholderia</taxon>
        <taxon>pseudomallei group</taxon>
    </lineage>
</organism>
<dbReference type="InterPro" id="IPR043605">
    <property type="entry name" value="DUF883_C"/>
</dbReference>